<accession>A0A6G1JVR1</accession>
<dbReference type="Proteomes" id="UP000799428">
    <property type="component" value="Unassembled WGS sequence"/>
</dbReference>
<gene>
    <name evidence="1" type="ORF">K504DRAFT_109295</name>
</gene>
<dbReference type="AlphaFoldDB" id="A0A6G1JVR1"/>
<protein>
    <submittedName>
        <fullName evidence="1">Uncharacterized protein</fullName>
    </submittedName>
</protein>
<keyword evidence="2" id="KW-1185">Reference proteome</keyword>
<dbReference type="EMBL" id="MU005781">
    <property type="protein sequence ID" value="KAF2704694.1"/>
    <property type="molecule type" value="Genomic_DNA"/>
</dbReference>
<organism evidence="1 2">
    <name type="scientific">Pleomassaria siparia CBS 279.74</name>
    <dbReference type="NCBI Taxonomy" id="1314801"/>
    <lineage>
        <taxon>Eukaryota</taxon>
        <taxon>Fungi</taxon>
        <taxon>Dikarya</taxon>
        <taxon>Ascomycota</taxon>
        <taxon>Pezizomycotina</taxon>
        <taxon>Dothideomycetes</taxon>
        <taxon>Pleosporomycetidae</taxon>
        <taxon>Pleosporales</taxon>
        <taxon>Pleomassariaceae</taxon>
        <taxon>Pleomassaria</taxon>
    </lineage>
</organism>
<evidence type="ECO:0000313" key="1">
    <source>
        <dbReference type="EMBL" id="KAF2704694.1"/>
    </source>
</evidence>
<reference evidence="1" key="1">
    <citation type="journal article" date="2020" name="Stud. Mycol.">
        <title>101 Dothideomycetes genomes: a test case for predicting lifestyles and emergence of pathogens.</title>
        <authorList>
            <person name="Haridas S."/>
            <person name="Albert R."/>
            <person name="Binder M."/>
            <person name="Bloem J."/>
            <person name="Labutti K."/>
            <person name="Salamov A."/>
            <person name="Andreopoulos B."/>
            <person name="Baker S."/>
            <person name="Barry K."/>
            <person name="Bills G."/>
            <person name="Bluhm B."/>
            <person name="Cannon C."/>
            <person name="Castanera R."/>
            <person name="Culley D."/>
            <person name="Daum C."/>
            <person name="Ezra D."/>
            <person name="Gonzalez J."/>
            <person name="Henrissat B."/>
            <person name="Kuo A."/>
            <person name="Liang C."/>
            <person name="Lipzen A."/>
            <person name="Lutzoni F."/>
            <person name="Magnuson J."/>
            <person name="Mondo S."/>
            <person name="Nolan M."/>
            <person name="Ohm R."/>
            <person name="Pangilinan J."/>
            <person name="Park H.-J."/>
            <person name="Ramirez L."/>
            <person name="Alfaro M."/>
            <person name="Sun H."/>
            <person name="Tritt A."/>
            <person name="Yoshinaga Y."/>
            <person name="Zwiers L.-H."/>
            <person name="Turgeon B."/>
            <person name="Goodwin S."/>
            <person name="Spatafora J."/>
            <person name="Crous P."/>
            <person name="Grigoriev I."/>
        </authorList>
    </citation>
    <scope>NUCLEOTIDE SEQUENCE</scope>
    <source>
        <strain evidence="1">CBS 279.74</strain>
    </source>
</reference>
<name>A0A6G1JVR1_9PLEO</name>
<sequence length="124" mass="13754">MFSISLSLPLSLSSGVGANRHVDWVARTAASCLQLSAPVFCLHLSASLCIFLHLSAAYMYREVGCIPWLLYRATWPCGYLSHLISNLARTRTSAHSHIRNTPTSKCGMVCDMNRLIRLSSRTLK</sequence>
<proteinExistence type="predicted"/>
<evidence type="ECO:0000313" key="2">
    <source>
        <dbReference type="Proteomes" id="UP000799428"/>
    </source>
</evidence>